<reference evidence="2 3" key="1">
    <citation type="submission" date="2019-12" db="EMBL/GenBank/DDBJ databases">
        <title>Genomic-based taxomic classification of the family Erythrobacteraceae.</title>
        <authorList>
            <person name="Xu L."/>
        </authorList>
    </citation>
    <scope>NUCLEOTIDE SEQUENCE [LARGE SCALE GENOMIC DNA]</scope>
    <source>
        <strain evidence="2 3">JCM 12189</strain>
    </source>
</reference>
<sequence length="287" mass="30932">MHSSLQRIFTALNRVSPWLAGCAAHVLFTTPLKPRRLSAAEKRLAARADAKLATAQDIGFVHDGKRISAYRFGARQQPVSKRVILVHGWMSAARYMLAMVDPLIELGHEVVCIDLPAHGTSSGLRTNLVECASALEALLSKLDGADVVVAHSFGGAVTAFTLSRLSPGALGDNGHIVLLASPNRLSSVTHGFSQALGMGTAGQRAFEKRLCRNIGTTLSEMDGNRMYEAIGYPLSIIHCIDDEEVSIEESRRFLELGDQAALTELSGLGHRRILYHADALKALVSVI</sequence>
<evidence type="ECO:0000313" key="3">
    <source>
        <dbReference type="Proteomes" id="UP000432727"/>
    </source>
</evidence>
<dbReference type="Proteomes" id="UP000432727">
    <property type="component" value="Unassembled WGS sequence"/>
</dbReference>
<dbReference type="SUPFAM" id="SSF53474">
    <property type="entry name" value="alpha/beta-Hydrolases"/>
    <property type="match status" value="1"/>
</dbReference>
<protein>
    <submittedName>
        <fullName evidence="2">Alpha/beta fold hydrolase</fullName>
    </submittedName>
</protein>
<dbReference type="InterPro" id="IPR029058">
    <property type="entry name" value="AB_hydrolase_fold"/>
</dbReference>
<dbReference type="AlphaFoldDB" id="A0A6I4TN81"/>
<dbReference type="OrthoDB" id="9815441at2"/>
<name>A0A6I4TN81_9SPHN</name>
<dbReference type="PANTHER" id="PTHR43433">
    <property type="entry name" value="HYDROLASE, ALPHA/BETA FOLD FAMILY PROTEIN"/>
    <property type="match status" value="1"/>
</dbReference>
<dbReference type="PANTHER" id="PTHR43433:SF5">
    <property type="entry name" value="AB HYDROLASE-1 DOMAIN-CONTAINING PROTEIN"/>
    <property type="match status" value="1"/>
</dbReference>
<feature type="domain" description="AB hydrolase-1" evidence="1">
    <location>
        <begin position="83"/>
        <end position="197"/>
    </location>
</feature>
<comment type="caution">
    <text evidence="2">The sequence shown here is derived from an EMBL/GenBank/DDBJ whole genome shotgun (WGS) entry which is preliminary data.</text>
</comment>
<dbReference type="RefSeq" id="WP_160596291.1">
    <property type="nucleotide sequence ID" value="NZ_WTYI01000001.1"/>
</dbReference>
<dbReference type="InterPro" id="IPR050471">
    <property type="entry name" value="AB_hydrolase"/>
</dbReference>
<proteinExistence type="predicted"/>
<organism evidence="2 3">
    <name type="scientific">Qipengyuania aquimaris</name>
    <dbReference type="NCBI Taxonomy" id="255984"/>
    <lineage>
        <taxon>Bacteria</taxon>
        <taxon>Pseudomonadati</taxon>
        <taxon>Pseudomonadota</taxon>
        <taxon>Alphaproteobacteria</taxon>
        <taxon>Sphingomonadales</taxon>
        <taxon>Erythrobacteraceae</taxon>
        <taxon>Qipengyuania</taxon>
    </lineage>
</organism>
<dbReference type="GO" id="GO:0016787">
    <property type="term" value="F:hydrolase activity"/>
    <property type="evidence" value="ECO:0007669"/>
    <property type="project" value="UniProtKB-KW"/>
</dbReference>
<dbReference type="EMBL" id="WTYI01000001">
    <property type="protein sequence ID" value="MXO97332.1"/>
    <property type="molecule type" value="Genomic_DNA"/>
</dbReference>
<gene>
    <name evidence="2" type="ORF">GRI34_12990</name>
</gene>
<keyword evidence="2" id="KW-0378">Hydrolase</keyword>
<dbReference type="Pfam" id="PF12697">
    <property type="entry name" value="Abhydrolase_6"/>
    <property type="match status" value="1"/>
</dbReference>
<dbReference type="Gene3D" id="3.40.50.1820">
    <property type="entry name" value="alpha/beta hydrolase"/>
    <property type="match status" value="1"/>
</dbReference>
<keyword evidence="3" id="KW-1185">Reference proteome</keyword>
<dbReference type="InterPro" id="IPR000073">
    <property type="entry name" value="AB_hydrolase_1"/>
</dbReference>
<accession>A0A6I4TN81</accession>
<evidence type="ECO:0000259" key="1">
    <source>
        <dbReference type="Pfam" id="PF12697"/>
    </source>
</evidence>
<evidence type="ECO:0000313" key="2">
    <source>
        <dbReference type="EMBL" id="MXO97332.1"/>
    </source>
</evidence>